<feature type="domain" description="SGNH hydrolase-type esterase" evidence="1">
    <location>
        <begin position="10"/>
        <end position="206"/>
    </location>
</feature>
<accession>A0A9D1LQM8</accession>
<evidence type="ECO:0000313" key="3">
    <source>
        <dbReference type="Proteomes" id="UP000824123"/>
    </source>
</evidence>
<evidence type="ECO:0000259" key="1">
    <source>
        <dbReference type="Pfam" id="PF13472"/>
    </source>
</evidence>
<dbReference type="Proteomes" id="UP000824123">
    <property type="component" value="Unassembled WGS sequence"/>
</dbReference>
<name>A0A9D1LQM8_9FIRM</name>
<dbReference type="Pfam" id="PF13472">
    <property type="entry name" value="Lipase_GDSL_2"/>
    <property type="match status" value="1"/>
</dbReference>
<proteinExistence type="predicted"/>
<reference evidence="2" key="2">
    <citation type="journal article" date="2021" name="PeerJ">
        <title>Extensive microbial diversity within the chicken gut microbiome revealed by metagenomics and culture.</title>
        <authorList>
            <person name="Gilroy R."/>
            <person name="Ravi A."/>
            <person name="Getino M."/>
            <person name="Pursley I."/>
            <person name="Horton D.L."/>
            <person name="Alikhan N.F."/>
            <person name="Baker D."/>
            <person name="Gharbi K."/>
            <person name="Hall N."/>
            <person name="Watson M."/>
            <person name="Adriaenssens E.M."/>
            <person name="Foster-Nyarko E."/>
            <person name="Jarju S."/>
            <person name="Secka A."/>
            <person name="Antonio M."/>
            <person name="Oren A."/>
            <person name="Chaudhuri R.R."/>
            <person name="La Ragione R."/>
            <person name="Hildebrand F."/>
            <person name="Pallen M.J."/>
        </authorList>
    </citation>
    <scope>NUCLEOTIDE SEQUENCE</scope>
    <source>
        <strain evidence="2">ChiSxjej2B14-8506</strain>
    </source>
</reference>
<evidence type="ECO:0000313" key="2">
    <source>
        <dbReference type="EMBL" id="HIU46200.1"/>
    </source>
</evidence>
<reference evidence="2" key="1">
    <citation type="submission" date="2020-10" db="EMBL/GenBank/DDBJ databases">
        <authorList>
            <person name="Gilroy R."/>
        </authorList>
    </citation>
    <scope>NUCLEOTIDE SEQUENCE</scope>
    <source>
        <strain evidence="2">ChiSxjej2B14-8506</strain>
    </source>
</reference>
<dbReference type="InterPro" id="IPR013830">
    <property type="entry name" value="SGNH_hydro"/>
</dbReference>
<gene>
    <name evidence="2" type="ORF">IAC59_02955</name>
</gene>
<dbReference type="AlphaFoldDB" id="A0A9D1LQM8"/>
<sequence length="219" mass="23877">MKLEGSTINFLGDSITEGAGVADPQNIYVNRIARMCGLKAANNYGIGGTRIARQHTPSAEPRYDGDFCTRCTGMDPAADAIVVMGGTNDFGHGDAPLGTPDDRTPDTFWGACHFLMRTLIETYPDARIVICTPLHRLNEDSLIGDRKSVPVATLKTYVDIIRAVAEYYSLAVCDLYACSGLQPRVELVRERFVPDGLHPNDAGHELLARHIAAFLSRLP</sequence>
<dbReference type="InterPro" id="IPR051532">
    <property type="entry name" value="Ester_Hydrolysis_Enzymes"/>
</dbReference>
<dbReference type="InterPro" id="IPR036514">
    <property type="entry name" value="SGNH_hydro_sf"/>
</dbReference>
<protein>
    <submittedName>
        <fullName evidence="2">SGNH/GDSL hydrolase family protein</fullName>
    </submittedName>
</protein>
<dbReference type="Gene3D" id="3.40.50.1110">
    <property type="entry name" value="SGNH hydrolase"/>
    <property type="match status" value="1"/>
</dbReference>
<dbReference type="PANTHER" id="PTHR30383:SF5">
    <property type="entry name" value="SGNH HYDROLASE-TYPE ESTERASE DOMAIN-CONTAINING PROTEIN"/>
    <property type="match status" value="1"/>
</dbReference>
<comment type="caution">
    <text evidence="2">The sequence shown here is derived from an EMBL/GenBank/DDBJ whole genome shotgun (WGS) entry which is preliminary data.</text>
</comment>
<dbReference type="PANTHER" id="PTHR30383">
    <property type="entry name" value="THIOESTERASE 1/PROTEASE 1/LYSOPHOSPHOLIPASE L1"/>
    <property type="match status" value="1"/>
</dbReference>
<organism evidence="2 3">
    <name type="scientific">Candidatus Fimadaptatus faecigallinarum</name>
    <dbReference type="NCBI Taxonomy" id="2840814"/>
    <lineage>
        <taxon>Bacteria</taxon>
        <taxon>Bacillati</taxon>
        <taxon>Bacillota</taxon>
        <taxon>Clostridia</taxon>
        <taxon>Eubacteriales</taxon>
        <taxon>Candidatus Fimadaptatus</taxon>
    </lineage>
</organism>
<dbReference type="EMBL" id="DVNK01000024">
    <property type="protein sequence ID" value="HIU46200.1"/>
    <property type="molecule type" value="Genomic_DNA"/>
</dbReference>
<dbReference type="SUPFAM" id="SSF52266">
    <property type="entry name" value="SGNH hydrolase"/>
    <property type="match status" value="1"/>
</dbReference>
<keyword evidence="2" id="KW-0378">Hydrolase</keyword>
<dbReference type="CDD" id="cd00229">
    <property type="entry name" value="SGNH_hydrolase"/>
    <property type="match status" value="1"/>
</dbReference>
<dbReference type="GO" id="GO:0004622">
    <property type="term" value="F:phosphatidylcholine lysophospholipase activity"/>
    <property type="evidence" value="ECO:0007669"/>
    <property type="project" value="TreeGrafter"/>
</dbReference>